<dbReference type="AlphaFoldDB" id="A0A9Y2NH47"/>
<gene>
    <name evidence="1" type="ORF">QRX60_16945</name>
</gene>
<sequence length="95" mass="10407">MDGVLQVVAVEPVDITGSTAAARADAEKYRAEDPPYAELMATLAALGDLLDTDPDPAECAALLQRVDALDRTVDYQACQRWVRWSVRTMNLERVA</sequence>
<proteinExistence type="predicted"/>
<evidence type="ECO:0000313" key="2">
    <source>
        <dbReference type="Proteomes" id="UP001239397"/>
    </source>
</evidence>
<protein>
    <submittedName>
        <fullName evidence="1">Uncharacterized protein</fullName>
    </submittedName>
</protein>
<dbReference type="EMBL" id="CP127295">
    <property type="protein sequence ID" value="WIY05446.1"/>
    <property type="molecule type" value="Genomic_DNA"/>
</dbReference>
<reference evidence="1 2" key="1">
    <citation type="submission" date="2023-06" db="EMBL/GenBank/DDBJ databases">
        <authorList>
            <person name="Oyuntsetseg B."/>
            <person name="Kim S.B."/>
        </authorList>
    </citation>
    <scope>NUCLEOTIDE SEQUENCE [LARGE SCALE GENOMIC DNA]</scope>
    <source>
        <strain evidence="1 2">4-36</strain>
    </source>
</reference>
<keyword evidence="2" id="KW-1185">Reference proteome</keyword>
<name>A0A9Y2NH47_9PSEU</name>
<dbReference type="RefSeq" id="WP_286001734.1">
    <property type="nucleotide sequence ID" value="NZ_CP127295.1"/>
</dbReference>
<dbReference type="KEGG" id="amog:QRX60_16945"/>
<evidence type="ECO:0000313" key="1">
    <source>
        <dbReference type="EMBL" id="WIY05446.1"/>
    </source>
</evidence>
<organism evidence="1 2">
    <name type="scientific">Amycolatopsis mongoliensis</name>
    <dbReference type="NCBI Taxonomy" id="715475"/>
    <lineage>
        <taxon>Bacteria</taxon>
        <taxon>Bacillati</taxon>
        <taxon>Actinomycetota</taxon>
        <taxon>Actinomycetes</taxon>
        <taxon>Pseudonocardiales</taxon>
        <taxon>Pseudonocardiaceae</taxon>
        <taxon>Amycolatopsis</taxon>
    </lineage>
</organism>
<dbReference type="Proteomes" id="UP001239397">
    <property type="component" value="Chromosome"/>
</dbReference>
<accession>A0A9Y2NH47</accession>